<name>A0A1D8K6B2_9GAMM</name>
<comment type="similarity">
    <text evidence="3">Belongs to the acetyltransferase family. RimJ subfamily.</text>
</comment>
<evidence type="ECO:0000256" key="2">
    <source>
        <dbReference type="ARBA" id="ARBA00023315"/>
    </source>
</evidence>
<dbReference type="GO" id="GO:0008999">
    <property type="term" value="F:protein-N-terminal-alanine acetyltransferase activity"/>
    <property type="evidence" value="ECO:0007669"/>
    <property type="project" value="TreeGrafter"/>
</dbReference>
<dbReference type="RefSeq" id="WP_070072062.1">
    <property type="nucleotide sequence ID" value="NZ_CP017448.1"/>
</dbReference>
<evidence type="ECO:0000313" key="6">
    <source>
        <dbReference type="Proteomes" id="UP000095342"/>
    </source>
</evidence>
<protein>
    <submittedName>
        <fullName evidence="5">Phosphinothricin acetyltransferase</fullName>
    </submittedName>
</protein>
<proteinExistence type="inferred from homology"/>
<gene>
    <name evidence="5" type="ORF">BJI67_04730</name>
</gene>
<dbReference type="PANTHER" id="PTHR43792:SF8">
    <property type="entry name" value="[RIBOSOMAL PROTEIN US5]-ALANINE N-ACETYLTRANSFERASE"/>
    <property type="match status" value="1"/>
</dbReference>
<dbReference type="InterPro" id="IPR000182">
    <property type="entry name" value="GNAT_dom"/>
</dbReference>
<dbReference type="Proteomes" id="UP000095342">
    <property type="component" value="Chromosome"/>
</dbReference>
<dbReference type="Gene3D" id="3.40.630.30">
    <property type="match status" value="1"/>
</dbReference>
<dbReference type="Pfam" id="PF13302">
    <property type="entry name" value="Acetyltransf_3"/>
    <property type="match status" value="1"/>
</dbReference>
<evidence type="ECO:0000256" key="1">
    <source>
        <dbReference type="ARBA" id="ARBA00022679"/>
    </source>
</evidence>
<organism evidence="5 6">
    <name type="scientific">Acidihalobacter aeolianus</name>
    <dbReference type="NCBI Taxonomy" id="2792603"/>
    <lineage>
        <taxon>Bacteria</taxon>
        <taxon>Pseudomonadati</taxon>
        <taxon>Pseudomonadota</taxon>
        <taxon>Gammaproteobacteria</taxon>
        <taxon>Chromatiales</taxon>
        <taxon>Ectothiorhodospiraceae</taxon>
        <taxon>Acidihalobacter</taxon>
    </lineage>
</organism>
<evidence type="ECO:0000259" key="4">
    <source>
        <dbReference type="PROSITE" id="PS51186"/>
    </source>
</evidence>
<evidence type="ECO:0000313" key="5">
    <source>
        <dbReference type="EMBL" id="AOV16470.1"/>
    </source>
</evidence>
<dbReference type="PANTHER" id="PTHR43792">
    <property type="entry name" value="GNAT FAMILY, PUTATIVE (AFU_ORTHOLOGUE AFUA_3G00765)-RELATED-RELATED"/>
    <property type="match status" value="1"/>
</dbReference>
<reference evidence="5 6" key="1">
    <citation type="submission" date="2016-09" db="EMBL/GenBank/DDBJ databases">
        <title>Acidihalobacter prosperus V6 (DSM14174).</title>
        <authorList>
            <person name="Khaleque H.N."/>
            <person name="Ramsay J.P."/>
            <person name="Murphy R.J.T."/>
            <person name="Kaksonen A.H."/>
            <person name="Boxall N.J."/>
            <person name="Watkin E.L.J."/>
        </authorList>
    </citation>
    <scope>NUCLEOTIDE SEQUENCE [LARGE SCALE GENOMIC DNA]</scope>
    <source>
        <strain evidence="5 6">V6</strain>
    </source>
</reference>
<dbReference type="EMBL" id="CP017448">
    <property type="protein sequence ID" value="AOV16470.1"/>
    <property type="molecule type" value="Genomic_DNA"/>
</dbReference>
<evidence type="ECO:0000256" key="3">
    <source>
        <dbReference type="ARBA" id="ARBA00038502"/>
    </source>
</evidence>
<dbReference type="PROSITE" id="PS51186">
    <property type="entry name" value="GNAT"/>
    <property type="match status" value="1"/>
</dbReference>
<dbReference type="InterPro" id="IPR016181">
    <property type="entry name" value="Acyl_CoA_acyltransferase"/>
</dbReference>
<dbReference type="KEGG" id="aaeo:BJI67_04730"/>
<keyword evidence="6" id="KW-1185">Reference proteome</keyword>
<keyword evidence="2" id="KW-0012">Acyltransferase</keyword>
<dbReference type="GO" id="GO:0005737">
    <property type="term" value="C:cytoplasm"/>
    <property type="evidence" value="ECO:0007669"/>
    <property type="project" value="TreeGrafter"/>
</dbReference>
<dbReference type="AlphaFoldDB" id="A0A1D8K6B2"/>
<feature type="domain" description="N-acetyltransferase" evidence="4">
    <location>
        <begin position="5"/>
        <end position="168"/>
    </location>
</feature>
<accession>A0A1D8K6B2</accession>
<sequence length="168" mass="18990">MKPRLTLRNPEPEDQAEFLELARASRALHSPWITAPSTPEQYAAYMLRIREPMNHGFLVCKADTGTIVGVVNISNIVLGAFFHSGYLSYYAFAGHERQGLMRAGLILVIRHAFKRLKLHRLEANIQPTNAASIALVKSCGFNKEGYSPRYLKIGGRWRDHERWAILAS</sequence>
<keyword evidence="1 5" id="KW-0808">Transferase</keyword>
<dbReference type="SUPFAM" id="SSF55729">
    <property type="entry name" value="Acyl-CoA N-acyltransferases (Nat)"/>
    <property type="match status" value="1"/>
</dbReference>
<dbReference type="InterPro" id="IPR051531">
    <property type="entry name" value="N-acetyltransferase"/>
</dbReference>